<evidence type="ECO:0000313" key="3">
    <source>
        <dbReference type="Proteomes" id="UP001055658"/>
    </source>
</evidence>
<name>A0ABY4VCH5_9GAMM</name>
<feature type="chain" id="PRO_5045504037" evidence="1">
    <location>
        <begin position="21"/>
        <end position="156"/>
    </location>
</feature>
<organism evidence="2 3">
    <name type="scientific">Microbulbifer variabilis</name>
    <dbReference type="NCBI Taxonomy" id="266805"/>
    <lineage>
        <taxon>Bacteria</taxon>
        <taxon>Pseudomonadati</taxon>
        <taxon>Pseudomonadota</taxon>
        <taxon>Gammaproteobacteria</taxon>
        <taxon>Cellvibrionales</taxon>
        <taxon>Microbulbiferaceae</taxon>
        <taxon>Microbulbifer</taxon>
    </lineage>
</organism>
<evidence type="ECO:0000256" key="1">
    <source>
        <dbReference type="SAM" id="SignalP"/>
    </source>
</evidence>
<accession>A0ABY4VCH5</accession>
<gene>
    <name evidence="2" type="ORF">MJO52_11320</name>
</gene>
<proteinExistence type="predicted"/>
<keyword evidence="3" id="KW-1185">Reference proteome</keyword>
<evidence type="ECO:0000313" key="2">
    <source>
        <dbReference type="EMBL" id="USD19674.1"/>
    </source>
</evidence>
<reference evidence="2" key="1">
    <citation type="submission" date="2022-02" db="EMBL/GenBank/DDBJ databases">
        <title>Coral-associated bacteria.</title>
        <authorList>
            <person name="Tang K."/>
            <person name="Wang X."/>
        </authorList>
    </citation>
    <scope>NUCLEOTIDE SEQUENCE</scope>
    <source>
        <strain evidence="2">SCSIO 43006</strain>
    </source>
</reference>
<dbReference type="RefSeq" id="WP_252081773.1">
    <property type="nucleotide sequence ID" value="NZ_CP092418.1"/>
</dbReference>
<feature type="signal peptide" evidence="1">
    <location>
        <begin position="1"/>
        <end position="20"/>
    </location>
</feature>
<sequence>MKRVFLLLLFAIALVGGAVAESGDDAAGLIVYKHPLCFCCKKWMAHLKEKDFTATSVFKVNMQEVKRKWGIPRGMEGCHTAVWRDQYVFEGHVPAMYIQNFLASPPEGSVGLIVSGMPVGSPGMENGEKFEPYNIYLLLQNGDYRLYARIEKPEKA</sequence>
<dbReference type="Pfam" id="PF04214">
    <property type="entry name" value="DUF411"/>
    <property type="match status" value="1"/>
</dbReference>
<dbReference type="InterPro" id="IPR007332">
    <property type="entry name" value="DUF411"/>
</dbReference>
<dbReference type="EMBL" id="CP092418">
    <property type="protein sequence ID" value="USD19674.1"/>
    <property type="molecule type" value="Genomic_DNA"/>
</dbReference>
<keyword evidence="1" id="KW-0732">Signal</keyword>
<dbReference type="Proteomes" id="UP001055658">
    <property type="component" value="Chromosome"/>
</dbReference>
<protein>
    <submittedName>
        <fullName evidence="2">DUF411 domain-containing protein</fullName>
    </submittedName>
</protein>